<evidence type="ECO:0000256" key="1">
    <source>
        <dbReference type="ARBA" id="ARBA00022679"/>
    </source>
</evidence>
<dbReference type="GO" id="GO:0008146">
    <property type="term" value="F:sulfotransferase activity"/>
    <property type="evidence" value="ECO:0007669"/>
    <property type="project" value="InterPro"/>
</dbReference>
<dbReference type="InterPro" id="IPR000863">
    <property type="entry name" value="Sulfotransferase_dom"/>
</dbReference>
<dbReference type="SUPFAM" id="SSF52540">
    <property type="entry name" value="P-loop containing nucleoside triphosphate hydrolases"/>
    <property type="match status" value="1"/>
</dbReference>
<reference evidence="5" key="1">
    <citation type="submission" date="2020-11" db="EMBL/GenBank/DDBJ databases">
        <title>Nocardioides cynanchi sp. nov., isolated from soil of rhizosphere of Cynanchum wilfordii.</title>
        <authorList>
            <person name="Lee J.-S."/>
            <person name="Suh M.K."/>
            <person name="Kim J.-S."/>
        </authorList>
    </citation>
    <scope>NUCLEOTIDE SEQUENCE</scope>
    <source>
        <strain evidence="5">KCTC 19276</strain>
    </source>
</reference>
<keyword evidence="6" id="KW-1185">Reference proteome</keyword>
<dbReference type="RefSeq" id="WP_194696318.1">
    <property type="nucleotide sequence ID" value="NZ_JADKPO010000012.1"/>
</dbReference>
<feature type="compositionally biased region" description="Low complexity" evidence="3">
    <location>
        <begin position="1"/>
        <end position="11"/>
    </location>
</feature>
<feature type="domain" description="Sulfotransferase" evidence="4">
    <location>
        <begin position="38"/>
        <end position="228"/>
    </location>
</feature>
<evidence type="ECO:0000256" key="2">
    <source>
        <dbReference type="ARBA" id="ARBA00023180"/>
    </source>
</evidence>
<name>A0A930YH14_9ACTN</name>
<evidence type="ECO:0000313" key="6">
    <source>
        <dbReference type="Proteomes" id="UP000660668"/>
    </source>
</evidence>
<evidence type="ECO:0000256" key="3">
    <source>
        <dbReference type="SAM" id="MobiDB-lite"/>
    </source>
</evidence>
<gene>
    <name evidence="5" type="ORF">ISU10_10310</name>
</gene>
<dbReference type="PANTHER" id="PTHR10605:SF56">
    <property type="entry name" value="BIFUNCTIONAL HEPARAN SULFATE N-DEACETYLASE_N-SULFOTRANSFERASE"/>
    <property type="match status" value="1"/>
</dbReference>
<keyword evidence="1" id="KW-0808">Transferase</keyword>
<dbReference type="Proteomes" id="UP000660668">
    <property type="component" value="Unassembled WGS sequence"/>
</dbReference>
<organism evidence="5 6">
    <name type="scientific">Nocardioides agariphilus</name>
    <dbReference type="NCBI Taxonomy" id="433664"/>
    <lineage>
        <taxon>Bacteria</taxon>
        <taxon>Bacillati</taxon>
        <taxon>Actinomycetota</taxon>
        <taxon>Actinomycetes</taxon>
        <taxon>Propionibacteriales</taxon>
        <taxon>Nocardioidaceae</taxon>
        <taxon>Nocardioides</taxon>
    </lineage>
</organism>
<keyword evidence="2" id="KW-0325">Glycoprotein</keyword>
<evidence type="ECO:0000313" key="5">
    <source>
        <dbReference type="EMBL" id="MBF4768161.1"/>
    </source>
</evidence>
<dbReference type="InterPro" id="IPR027417">
    <property type="entry name" value="P-loop_NTPase"/>
</dbReference>
<protein>
    <submittedName>
        <fullName evidence="5">Sulfotransferase domain-containing protein</fullName>
    </submittedName>
</protein>
<dbReference type="PANTHER" id="PTHR10605">
    <property type="entry name" value="HEPARAN SULFATE SULFOTRANSFERASE"/>
    <property type="match status" value="1"/>
</dbReference>
<dbReference type="Pfam" id="PF00685">
    <property type="entry name" value="Sulfotransfer_1"/>
    <property type="match status" value="1"/>
</dbReference>
<sequence length="318" mass="35677">MSSESSGSGESAPIDRGGRRTQHGLDDVQDWLPYTFSIVGAQKSGTSTLSGALDRHPQVARAPRKELQFFTREDMDWSRPDYSEYHAPRRKPQHLIAGDATPAYLFWPHALERMHDYNPDLRLIAVFRDPLERLFSHWTMLRGRWTSAPDWPEFITQFRPSSTPTDLPEVPLITFKQRSGVARGYYGEQLQRGLTIFPREQWLWLEFRSMLADFPAAMGQLTDFLGLHRFAHPPEAGQLMSGPAKVVGTAPTAADLAALVQLYADDLAQFQALSELDIDAWPTSRILSGRMSPADLAERFAARVEPSGSSPQRAVKAG</sequence>
<dbReference type="AlphaFoldDB" id="A0A930YH14"/>
<accession>A0A930YH14</accession>
<dbReference type="Gene3D" id="3.40.50.300">
    <property type="entry name" value="P-loop containing nucleotide triphosphate hydrolases"/>
    <property type="match status" value="1"/>
</dbReference>
<comment type="caution">
    <text evidence="5">The sequence shown here is derived from an EMBL/GenBank/DDBJ whole genome shotgun (WGS) entry which is preliminary data.</text>
</comment>
<feature type="region of interest" description="Disordered" evidence="3">
    <location>
        <begin position="1"/>
        <end position="24"/>
    </location>
</feature>
<dbReference type="EMBL" id="JADKPO010000012">
    <property type="protein sequence ID" value="MBF4768161.1"/>
    <property type="molecule type" value="Genomic_DNA"/>
</dbReference>
<dbReference type="InterPro" id="IPR037359">
    <property type="entry name" value="NST/OST"/>
</dbReference>
<evidence type="ECO:0000259" key="4">
    <source>
        <dbReference type="Pfam" id="PF00685"/>
    </source>
</evidence>
<proteinExistence type="predicted"/>